<dbReference type="AlphaFoldDB" id="A0A7H1QDP9"/>
<evidence type="ECO:0000313" key="2">
    <source>
        <dbReference type="Proteomes" id="UP000516422"/>
    </source>
</evidence>
<reference evidence="1 2" key="1">
    <citation type="submission" date="2020-04" db="EMBL/GenBank/DDBJ databases">
        <title>Characterization and engineering of Streptomyces griseofuscus DSM40191 as a potential heterologous host for expression of BGCs.</title>
        <authorList>
            <person name="Gren T."/>
            <person name="Whitford C.M."/>
            <person name="Mohite O.S."/>
            <person name="Joergensen T.S."/>
            <person name="Nielsen J.B."/>
            <person name="Lee S.Y."/>
            <person name="Weber T."/>
        </authorList>
    </citation>
    <scope>NUCLEOTIDE SEQUENCE [LARGE SCALE GENOMIC DNA]</scope>
    <source>
        <strain evidence="1 2">DSM 40191</strain>
        <plasmid evidence="1 2">pSGRIFU3</plasmid>
    </source>
</reference>
<name>A0A7H1QDP9_9ACTN</name>
<proteinExistence type="predicted"/>
<dbReference type="EMBL" id="CP051009">
    <property type="protein sequence ID" value="QNT98429.1"/>
    <property type="molecule type" value="Genomic_DNA"/>
</dbReference>
<accession>A0A7H1QDP9</accession>
<sequence length="80" mass="8781">MAEVPDELIKLERSAEEERAKLAGLTGDEHSAQWRRWREASEKAQAAITAHAEATGANRYQVEQAVKKAARHAGEDPAGE</sequence>
<gene>
    <name evidence="1" type="ORF">HEP81_08203</name>
</gene>
<organism evidence="1 2">
    <name type="scientific">Streptomyces griseofuscus</name>
    <dbReference type="NCBI Taxonomy" id="146922"/>
    <lineage>
        <taxon>Bacteria</taxon>
        <taxon>Bacillati</taxon>
        <taxon>Actinomycetota</taxon>
        <taxon>Actinomycetes</taxon>
        <taxon>Kitasatosporales</taxon>
        <taxon>Streptomycetaceae</taxon>
        <taxon>Streptomyces</taxon>
    </lineage>
</organism>
<geneLocation type="plasmid" evidence="1 2">
    <name>pSGRIFU3</name>
</geneLocation>
<evidence type="ECO:0000313" key="1">
    <source>
        <dbReference type="EMBL" id="QNT98429.1"/>
    </source>
</evidence>
<dbReference type="KEGG" id="sgf:HEP81_08203"/>
<dbReference type="RefSeq" id="WP_243279870.1">
    <property type="nucleotide sequence ID" value="NZ_CP051009.1"/>
</dbReference>
<keyword evidence="1" id="KW-0614">Plasmid</keyword>
<dbReference type="GeneID" id="91467657"/>
<protein>
    <submittedName>
        <fullName evidence="1">Uncharacterized protein</fullName>
    </submittedName>
</protein>
<dbReference type="Proteomes" id="UP000516422">
    <property type="component" value="Plasmid pSGRIFU3"/>
</dbReference>